<dbReference type="GO" id="GO:0016020">
    <property type="term" value="C:membrane"/>
    <property type="evidence" value="ECO:0007669"/>
    <property type="project" value="InterPro"/>
</dbReference>
<dbReference type="PROSITE" id="PS00922">
    <property type="entry name" value="TRANSGLYCOSYLASE"/>
    <property type="match status" value="1"/>
</dbReference>
<dbReference type="InterPro" id="IPR008258">
    <property type="entry name" value="Transglycosylase_SLT_dom_1"/>
</dbReference>
<accession>A0A2K9EKF6</accession>
<evidence type="ECO:0000313" key="4">
    <source>
        <dbReference type="EMBL" id="PQQ66316.1"/>
    </source>
</evidence>
<dbReference type="EMBL" id="CP025197">
    <property type="protein sequence ID" value="AUG58483.1"/>
    <property type="molecule type" value="Genomic_DNA"/>
</dbReference>
<dbReference type="GO" id="GO:0000270">
    <property type="term" value="P:peptidoglycan metabolic process"/>
    <property type="evidence" value="ECO:0007669"/>
    <property type="project" value="InterPro"/>
</dbReference>
<dbReference type="Proteomes" id="UP000233534">
    <property type="component" value="Chromosome"/>
</dbReference>
<dbReference type="Pfam" id="PF01464">
    <property type="entry name" value="SLT"/>
    <property type="match status" value="1"/>
</dbReference>
<evidence type="ECO:0000313" key="5">
    <source>
        <dbReference type="Proteomes" id="UP000233534"/>
    </source>
</evidence>
<dbReference type="EC" id="4.2.2.-" evidence="3"/>
<keyword evidence="3" id="KW-0456">Lyase</keyword>
<dbReference type="InterPro" id="IPR000189">
    <property type="entry name" value="Transglyc_AS"/>
</dbReference>
<dbReference type="Gene3D" id="1.10.530.10">
    <property type="match status" value="1"/>
</dbReference>
<dbReference type="AlphaFoldDB" id="A0A2K9EKF6"/>
<reference evidence="4 6" key="2">
    <citation type="journal article" date="2018" name="Syst. Appl. Microbiol.">
        <title>Characterization and high-quality draft genome sequence of Herbivorax saccincola A7, an anaerobic, alkaliphilic, thermophilic, cellulolytic, and xylanolytic bacterium.</title>
        <authorList>
            <person name="Aikawa S."/>
            <person name="Baramee S."/>
            <person name="Sermsathanaswadi J."/>
            <person name="Thianheng P."/>
            <person name="Tachaapaikoon C."/>
            <person name="Shikata A."/>
            <person name="Waeonukul R."/>
            <person name="Pason P."/>
            <person name="Ratanakhanokchai K."/>
            <person name="Kosugi A."/>
        </authorList>
    </citation>
    <scope>NUCLEOTIDE SEQUENCE [LARGE SCALE GENOMIC DNA]</scope>
    <source>
        <strain evidence="4 6">A7</strain>
    </source>
</reference>
<dbReference type="PANTHER" id="PTHR37423">
    <property type="entry name" value="SOLUBLE LYTIC MUREIN TRANSGLYCOSYLASE-RELATED"/>
    <property type="match status" value="1"/>
</dbReference>
<dbReference type="KEGG" id="hsc:HVS_13055"/>
<evidence type="ECO:0000313" key="6">
    <source>
        <dbReference type="Proteomes" id="UP000239720"/>
    </source>
</evidence>
<evidence type="ECO:0000259" key="2">
    <source>
        <dbReference type="Pfam" id="PF01464"/>
    </source>
</evidence>
<comment type="similarity">
    <text evidence="1">Belongs to the transglycosylase Slt family.</text>
</comment>
<proteinExistence type="inferred from homology"/>
<dbReference type="EMBL" id="NEMB01000003">
    <property type="protein sequence ID" value="PQQ66316.1"/>
    <property type="molecule type" value="Genomic_DNA"/>
</dbReference>
<dbReference type="Proteomes" id="UP000239720">
    <property type="component" value="Unassembled WGS sequence"/>
</dbReference>
<protein>
    <submittedName>
        <fullName evidence="4">Lytic transglycosylase</fullName>
    </submittedName>
    <submittedName>
        <fullName evidence="3">Soluble lytic murein transglycosylase</fullName>
        <ecNumber evidence="3">4.2.2.-</ecNumber>
    </submittedName>
</protein>
<name>A0A2K9EKF6_9FIRM</name>
<sequence length="229" mass="25580">MKVSDIFYQKLNEIQSRVPIKIAGTHTRENTFQDVLNSALNKNINDSDTYISIDTLNPNNTILGAVDKEGNDRTHDVKRARAALANSRAYIPTDRNELMEMINRNIEIASQKFGVDPNLIRAVMKQESNFNPTVISRSGAQGLMQLMPGTADWLGVTDPFDIAQNIEGGVKYLRDQLNNFEGDIKLALAAYNAGPGNVIKYNGIPPFSETQNYVVKVLEYYTMYSNLGQ</sequence>
<dbReference type="InterPro" id="IPR023346">
    <property type="entry name" value="Lysozyme-like_dom_sf"/>
</dbReference>
<keyword evidence="5" id="KW-1185">Reference proteome</keyword>
<feature type="domain" description="Transglycosylase SLT" evidence="2">
    <location>
        <begin position="105"/>
        <end position="212"/>
    </location>
</feature>
<evidence type="ECO:0000313" key="3">
    <source>
        <dbReference type="EMBL" id="AUG58483.1"/>
    </source>
</evidence>
<dbReference type="PANTHER" id="PTHR37423:SF2">
    <property type="entry name" value="MEMBRANE-BOUND LYTIC MUREIN TRANSGLYCOSYLASE C"/>
    <property type="match status" value="1"/>
</dbReference>
<gene>
    <name evidence="3" type="primary">slt3</name>
    <name evidence="4" type="ORF">B9R14_05835</name>
    <name evidence="3" type="ORF">HVS_13055</name>
</gene>
<evidence type="ECO:0000256" key="1">
    <source>
        <dbReference type="ARBA" id="ARBA00007734"/>
    </source>
</evidence>
<dbReference type="GO" id="GO:0008933">
    <property type="term" value="F:peptidoglycan lytic transglycosylase activity"/>
    <property type="evidence" value="ECO:0007669"/>
    <property type="project" value="InterPro"/>
</dbReference>
<reference evidence="3 5" key="1">
    <citation type="submission" date="2017-12" db="EMBL/GenBank/DDBJ databases">
        <title>Complete genome sequence of Herbivorax saccincola GGR1, a novel Cellulosome-producing hydrolytic bacterium in a thermophilic biogas plant, established by Illumina and Nanopore MinION sequencing.</title>
        <authorList>
            <person name="Pechtl A."/>
            <person name="Ruckert C."/>
            <person name="Koeck D.E."/>
            <person name="Maus I."/>
            <person name="Winkler A."/>
            <person name="Kalinowski J."/>
            <person name="Puhler A."/>
            <person name="Schwarz W.W."/>
            <person name="Zverlov V.V."/>
            <person name="Schluter A."/>
            <person name="Liebl W."/>
        </authorList>
    </citation>
    <scope>NUCLEOTIDE SEQUENCE [LARGE SCALE GENOMIC DNA]</scope>
    <source>
        <strain evidence="3">GGR1</strain>
        <strain evidence="5">SR1</strain>
    </source>
</reference>
<dbReference type="CDD" id="cd00254">
    <property type="entry name" value="LT-like"/>
    <property type="match status" value="1"/>
</dbReference>
<dbReference type="SUPFAM" id="SSF53955">
    <property type="entry name" value="Lysozyme-like"/>
    <property type="match status" value="1"/>
</dbReference>
<dbReference type="OrthoDB" id="9815002at2"/>
<organism evidence="3 5">
    <name type="scientific">Acetivibrio saccincola</name>
    <dbReference type="NCBI Taxonomy" id="1677857"/>
    <lineage>
        <taxon>Bacteria</taxon>
        <taxon>Bacillati</taxon>
        <taxon>Bacillota</taxon>
        <taxon>Clostridia</taxon>
        <taxon>Eubacteriales</taxon>
        <taxon>Oscillospiraceae</taxon>
        <taxon>Acetivibrio</taxon>
    </lineage>
</organism>